<dbReference type="SUPFAM" id="SSF50129">
    <property type="entry name" value="GroES-like"/>
    <property type="match status" value="1"/>
</dbReference>
<dbReference type="Pfam" id="PF08240">
    <property type="entry name" value="ADH_N"/>
    <property type="match status" value="1"/>
</dbReference>
<gene>
    <name evidence="2" type="ORF">M501DRAFT_931241</name>
</gene>
<dbReference type="InterPro" id="IPR051397">
    <property type="entry name" value="Zn-ADH-like_protein"/>
</dbReference>
<dbReference type="GO" id="GO:0005739">
    <property type="term" value="C:mitochondrion"/>
    <property type="evidence" value="ECO:0007669"/>
    <property type="project" value="TreeGrafter"/>
</dbReference>
<dbReference type="Proteomes" id="UP000799429">
    <property type="component" value="Unassembled WGS sequence"/>
</dbReference>
<dbReference type="CDD" id="cd08241">
    <property type="entry name" value="QOR1"/>
    <property type="match status" value="1"/>
</dbReference>
<dbReference type="Gene3D" id="3.90.180.10">
    <property type="entry name" value="Medium-chain alcohol dehydrogenases, catalytic domain"/>
    <property type="match status" value="1"/>
</dbReference>
<dbReference type="SUPFAM" id="SSF51735">
    <property type="entry name" value="NAD(P)-binding Rossmann-fold domains"/>
    <property type="match status" value="1"/>
</dbReference>
<dbReference type="InterPro" id="IPR036291">
    <property type="entry name" value="NAD(P)-bd_dom_sf"/>
</dbReference>
<comment type="caution">
    <text evidence="2">The sequence shown here is derived from an EMBL/GenBank/DDBJ whole genome shotgun (WGS) entry which is preliminary data.</text>
</comment>
<protein>
    <submittedName>
        <fullName evidence="2">Zeta-crystallin</fullName>
    </submittedName>
</protein>
<name>A0A9P4VUD0_9PEZI</name>
<dbReference type="PANTHER" id="PTHR43677:SF4">
    <property type="entry name" value="QUINONE OXIDOREDUCTASE-LIKE PROTEIN 2"/>
    <property type="match status" value="1"/>
</dbReference>
<feature type="domain" description="Enoyl reductase (ER)" evidence="1">
    <location>
        <begin position="11"/>
        <end position="327"/>
    </location>
</feature>
<dbReference type="PANTHER" id="PTHR43677">
    <property type="entry name" value="SHORT-CHAIN DEHYDROGENASE/REDUCTASE"/>
    <property type="match status" value="1"/>
</dbReference>
<keyword evidence="3" id="KW-1185">Reference proteome</keyword>
<evidence type="ECO:0000313" key="2">
    <source>
        <dbReference type="EMBL" id="KAF2840494.1"/>
    </source>
</evidence>
<dbReference type="OrthoDB" id="10257049at2759"/>
<proteinExistence type="predicted"/>
<dbReference type="InterPro" id="IPR011032">
    <property type="entry name" value="GroES-like_sf"/>
</dbReference>
<evidence type="ECO:0000313" key="3">
    <source>
        <dbReference type="Proteomes" id="UP000799429"/>
    </source>
</evidence>
<dbReference type="Gene3D" id="3.40.50.720">
    <property type="entry name" value="NAD(P)-binding Rossmann-like Domain"/>
    <property type="match status" value="1"/>
</dbReference>
<dbReference type="SMART" id="SM00829">
    <property type="entry name" value="PKS_ER"/>
    <property type="match status" value="1"/>
</dbReference>
<organism evidence="2 3">
    <name type="scientific">Patellaria atrata CBS 101060</name>
    <dbReference type="NCBI Taxonomy" id="1346257"/>
    <lineage>
        <taxon>Eukaryota</taxon>
        <taxon>Fungi</taxon>
        <taxon>Dikarya</taxon>
        <taxon>Ascomycota</taxon>
        <taxon>Pezizomycotina</taxon>
        <taxon>Dothideomycetes</taxon>
        <taxon>Dothideomycetes incertae sedis</taxon>
        <taxon>Patellariales</taxon>
        <taxon>Patellariaceae</taxon>
        <taxon>Patellaria</taxon>
    </lineage>
</organism>
<evidence type="ECO:0000259" key="1">
    <source>
        <dbReference type="SMART" id="SM00829"/>
    </source>
</evidence>
<reference evidence="2" key="1">
    <citation type="journal article" date="2020" name="Stud. Mycol.">
        <title>101 Dothideomycetes genomes: a test case for predicting lifestyles and emergence of pathogens.</title>
        <authorList>
            <person name="Haridas S."/>
            <person name="Albert R."/>
            <person name="Binder M."/>
            <person name="Bloem J."/>
            <person name="Labutti K."/>
            <person name="Salamov A."/>
            <person name="Andreopoulos B."/>
            <person name="Baker S."/>
            <person name="Barry K."/>
            <person name="Bills G."/>
            <person name="Bluhm B."/>
            <person name="Cannon C."/>
            <person name="Castanera R."/>
            <person name="Culley D."/>
            <person name="Daum C."/>
            <person name="Ezra D."/>
            <person name="Gonzalez J."/>
            <person name="Henrissat B."/>
            <person name="Kuo A."/>
            <person name="Liang C."/>
            <person name="Lipzen A."/>
            <person name="Lutzoni F."/>
            <person name="Magnuson J."/>
            <person name="Mondo S."/>
            <person name="Nolan M."/>
            <person name="Ohm R."/>
            <person name="Pangilinan J."/>
            <person name="Park H.-J."/>
            <person name="Ramirez L."/>
            <person name="Alfaro M."/>
            <person name="Sun H."/>
            <person name="Tritt A."/>
            <person name="Yoshinaga Y."/>
            <person name="Zwiers L.-H."/>
            <person name="Turgeon B."/>
            <person name="Goodwin S."/>
            <person name="Spatafora J."/>
            <person name="Crous P."/>
            <person name="Grigoriev I."/>
        </authorList>
    </citation>
    <scope>NUCLEOTIDE SEQUENCE</scope>
    <source>
        <strain evidence="2">CBS 101060</strain>
    </source>
</reference>
<dbReference type="EMBL" id="MU006093">
    <property type="protein sequence ID" value="KAF2840494.1"/>
    <property type="molecule type" value="Genomic_DNA"/>
</dbReference>
<accession>A0A9P4VUD0</accession>
<dbReference type="InterPro" id="IPR013154">
    <property type="entry name" value="ADH-like_N"/>
</dbReference>
<dbReference type="AlphaFoldDB" id="A0A9P4VUD0"/>
<sequence>MKAVLIDKFVPDVSQLKLSSVPSPIPSASKPIRVRITHASLTHVDNLYAQGLHQNNQRHVKPPFILGTEFAGYVVSAPSSSSFRPGTKVFGGSLGAYAEEICIDEANLRKPPSRWTCKEACAMGSSGAISWGALVSVGKLKAGEWVCVLGAAGGLGVVACQIALALGANVVAVVGGEKKAQVMKRLGVNAVVRYDDPDWEKRVMEATGGEGVDVVYDSVGAVLSSIKCCAYRGRVIIVGFAARGGQVEEVKMNRILLKGITVVGYRFGEHGRRFPDETQAIWREFMNLVETKGIKPIVYDREYIGLEAIGAGLKDQASRKSWGRAVMTVTEEEEVKTTIHKDSGTTISRL</sequence>
<dbReference type="InterPro" id="IPR020843">
    <property type="entry name" value="ER"/>
</dbReference>
<dbReference type="InterPro" id="IPR013149">
    <property type="entry name" value="ADH-like_C"/>
</dbReference>
<dbReference type="GO" id="GO:0016491">
    <property type="term" value="F:oxidoreductase activity"/>
    <property type="evidence" value="ECO:0007669"/>
    <property type="project" value="InterPro"/>
</dbReference>
<dbReference type="Pfam" id="PF00107">
    <property type="entry name" value="ADH_zinc_N"/>
    <property type="match status" value="1"/>
</dbReference>